<keyword evidence="2" id="KW-1185">Reference proteome</keyword>
<dbReference type="AlphaFoldDB" id="A0AAV5EPQ3"/>
<dbReference type="EMBL" id="BQKI01000077">
    <property type="protein sequence ID" value="GJN24566.1"/>
    <property type="molecule type" value="Genomic_DNA"/>
</dbReference>
<protein>
    <recommendedName>
        <fullName evidence="3">FBD domain-containing protein</fullName>
    </recommendedName>
</protein>
<reference evidence="1" key="2">
    <citation type="submission" date="2021-12" db="EMBL/GenBank/DDBJ databases">
        <title>Resequencing data analysis of finger millet.</title>
        <authorList>
            <person name="Hatakeyama M."/>
            <person name="Aluri S."/>
            <person name="Balachadran M.T."/>
            <person name="Sivarajan S.R."/>
            <person name="Poveda L."/>
            <person name="Shimizu-Inatsugi R."/>
            <person name="Schlapbach R."/>
            <person name="Sreeman S.M."/>
            <person name="Shimizu K.K."/>
        </authorList>
    </citation>
    <scope>NUCLEOTIDE SEQUENCE</scope>
</reference>
<evidence type="ECO:0000313" key="1">
    <source>
        <dbReference type="EMBL" id="GJN24566.1"/>
    </source>
</evidence>
<comment type="caution">
    <text evidence="1">The sequence shown here is derived from an EMBL/GenBank/DDBJ whole genome shotgun (WGS) entry which is preliminary data.</text>
</comment>
<evidence type="ECO:0008006" key="3">
    <source>
        <dbReference type="Google" id="ProtNLM"/>
    </source>
</evidence>
<dbReference type="PANTHER" id="PTHR34709">
    <property type="entry name" value="OS10G0396666 PROTEIN"/>
    <property type="match status" value="1"/>
</dbReference>
<sequence>MEMSGGKVAVKRTDLSSFVADSDEDRLLARSATTSCSSSSAASVPWPPAPRADRIHDALDAHVGALCFLRIATRDASPESVASWLPVAAGRVSGILSFRNLVPRGKPESGDDVRCARRSAIELPCFQSATVVELDLGFLSLAVSPAGVFAGLTELYLSRIRFQVPCDLGDAISSRRCSCLQKLSVLDSRGLNKLTVNSRETEKLMLNSLREVEIIALGDSEHEVTFMKQLFNWETVLKKLTITFNHSITESEAKAFCQMLGSFSRREICIDVVPYVSQE</sequence>
<accession>A0AAV5EPQ3</accession>
<proteinExistence type="predicted"/>
<organism evidence="1 2">
    <name type="scientific">Eleusine coracana subsp. coracana</name>
    <dbReference type="NCBI Taxonomy" id="191504"/>
    <lineage>
        <taxon>Eukaryota</taxon>
        <taxon>Viridiplantae</taxon>
        <taxon>Streptophyta</taxon>
        <taxon>Embryophyta</taxon>
        <taxon>Tracheophyta</taxon>
        <taxon>Spermatophyta</taxon>
        <taxon>Magnoliopsida</taxon>
        <taxon>Liliopsida</taxon>
        <taxon>Poales</taxon>
        <taxon>Poaceae</taxon>
        <taxon>PACMAD clade</taxon>
        <taxon>Chloridoideae</taxon>
        <taxon>Cynodonteae</taxon>
        <taxon>Eleusininae</taxon>
        <taxon>Eleusine</taxon>
    </lineage>
</organism>
<dbReference type="Proteomes" id="UP001054889">
    <property type="component" value="Unassembled WGS sequence"/>
</dbReference>
<gene>
    <name evidence="1" type="primary">gb12315</name>
    <name evidence="1" type="ORF">PR202_gb12315</name>
</gene>
<reference evidence="1" key="1">
    <citation type="journal article" date="2018" name="DNA Res.">
        <title>Multiple hybrid de novo genome assembly of finger millet, an orphan allotetraploid crop.</title>
        <authorList>
            <person name="Hatakeyama M."/>
            <person name="Aluri S."/>
            <person name="Balachadran M.T."/>
            <person name="Sivarajan S.R."/>
            <person name="Patrignani A."/>
            <person name="Gruter S."/>
            <person name="Poveda L."/>
            <person name="Shimizu-Inatsugi R."/>
            <person name="Baeten J."/>
            <person name="Francoijs K.J."/>
            <person name="Nataraja K.N."/>
            <person name="Reddy Y.A.N."/>
            <person name="Phadnis S."/>
            <person name="Ravikumar R.L."/>
            <person name="Schlapbach R."/>
            <person name="Sreeman S.M."/>
            <person name="Shimizu K.K."/>
        </authorList>
    </citation>
    <scope>NUCLEOTIDE SEQUENCE</scope>
</reference>
<evidence type="ECO:0000313" key="2">
    <source>
        <dbReference type="Proteomes" id="UP001054889"/>
    </source>
</evidence>
<dbReference type="InterPro" id="IPR055312">
    <property type="entry name" value="FBL15-like"/>
</dbReference>
<dbReference type="PANTHER" id="PTHR34709:SF61">
    <property type="entry name" value="OS07G0229100 PROTEIN"/>
    <property type="match status" value="1"/>
</dbReference>
<name>A0AAV5EPQ3_ELECO</name>